<evidence type="ECO:0000256" key="2">
    <source>
        <dbReference type="ARBA" id="ARBA00010792"/>
    </source>
</evidence>
<name>A0A1H1YL35_9ACTN</name>
<feature type="transmembrane region" description="Helical" evidence="7">
    <location>
        <begin position="141"/>
        <end position="160"/>
    </location>
</feature>
<feature type="transmembrane region" description="Helical" evidence="7">
    <location>
        <begin position="60"/>
        <end position="81"/>
    </location>
</feature>
<keyword evidence="5 7" id="KW-1133">Transmembrane helix</keyword>
<reference evidence="9 10" key="1">
    <citation type="submission" date="2016-10" db="EMBL/GenBank/DDBJ databases">
        <authorList>
            <person name="de Groot N.N."/>
        </authorList>
    </citation>
    <scope>NUCLEOTIDE SEQUENCE [LARGE SCALE GENOMIC DNA]</scope>
    <source>
        <strain evidence="9 10">DSM 43941</strain>
    </source>
</reference>
<evidence type="ECO:0000313" key="10">
    <source>
        <dbReference type="Proteomes" id="UP000198688"/>
    </source>
</evidence>
<comment type="similarity">
    <text evidence="2 7">Belongs to the DedA family.</text>
</comment>
<dbReference type="PANTHER" id="PTHR30353">
    <property type="entry name" value="INNER MEMBRANE PROTEIN DEDA-RELATED"/>
    <property type="match status" value="1"/>
</dbReference>
<feature type="transmembrane region" description="Helical" evidence="7">
    <location>
        <begin position="172"/>
        <end position="191"/>
    </location>
</feature>
<evidence type="ECO:0000256" key="5">
    <source>
        <dbReference type="ARBA" id="ARBA00022989"/>
    </source>
</evidence>
<evidence type="ECO:0000256" key="6">
    <source>
        <dbReference type="ARBA" id="ARBA00023136"/>
    </source>
</evidence>
<accession>A0A1H1YL35</accession>
<evidence type="ECO:0000313" key="9">
    <source>
        <dbReference type="EMBL" id="SDT22167.1"/>
    </source>
</evidence>
<feature type="domain" description="VTT" evidence="8">
    <location>
        <begin position="40"/>
        <end position="160"/>
    </location>
</feature>
<keyword evidence="10" id="KW-1185">Reference proteome</keyword>
<dbReference type="EMBL" id="LT629758">
    <property type="protein sequence ID" value="SDT22167.1"/>
    <property type="molecule type" value="Genomic_DNA"/>
</dbReference>
<organism evidence="9 10">
    <name type="scientific">Actinoplanes derwentensis</name>
    <dbReference type="NCBI Taxonomy" id="113562"/>
    <lineage>
        <taxon>Bacteria</taxon>
        <taxon>Bacillati</taxon>
        <taxon>Actinomycetota</taxon>
        <taxon>Actinomycetes</taxon>
        <taxon>Micromonosporales</taxon>
        <taxon>Micromonosporaceae</taxon>
        <taxon>Actinoplanes</taxon>
    </lineage>
</organism>
<feature type="transmembrane region" description="Helical" evidence="7">
    <location>
        <begin position="21"/>
        <end position="40"/>
    </location>
</feature>
<gene>
    <name evidence="9" type="ORF">SAMN04489716_2901</name>
</gene>
<keyword evidence="3 7" id="KW-1003">Cell membrane</keyword>
<dbReference type="InterPro" id="IPR032816">
    <property type="entry name" value="VTT_dom"/>
</dbReference>
<keyword evidence="4 7" id="KW-0812">Transmembrane</keyword>
<proteinExistence type="inferred from homology"/>
<sequence length="207" mass="21176">MVPVKYGRAMIDHLMPLLSSPWLYVIVVLIVAVDGFLPVVPSEAVVISLGALSAVGHPNLAALAVAVAVGGMAGDRVTYLIGRKAGARVAGGGKLAVAKQKAEAALLRHGAVAILAARFMPYGRTATALVSGSVAFPMVRFAAVSVLASIGWAAYVIGLGRCGGELFTQSPLLGAACGIGIGMCLAAVYAIREKRRASILKREAVQA</sequence>
<comment type="subcellular location">
    <subcellularLocation>
        <location evidence="1 7">Cell membrane</location>
        <topology evidence="1 7">Multi-pass membrane protein</topology>
    </subcellularLocation>
</comment>
<evidence type="ECO:0000256" key="4">
    <source>
        <dbReference type="ARBA" id="ARBA00022692"/>
    </source>
</evidence>
<dbReference type="STRING" id="113562.SAMN04489716_2901"/>
<evidence type="ECO:0000256" key="7">
    <source>
        <dbReference type="RuleBase" id="RU367016"/>
    </source>
</evidence>
<evidence type="ECO:0000256" key="1">
    <source>
        <dbReference type="ARBA" id="ARBA00004651"/>
    </source>
</evidence>
<evidence type="ECO:0000256" key="3">
    <source>
        <dbReference type="ARBA" id="ARBA00022475"/>
    </source>
</evidence>
<protein>
    <submittedName>
        <fullName evidence="9">Membrane protein DedA, SNARE-associated domain</fullName>
    </submittedName>
</protein>
<dbReference type="PANTHER" id="PTHR30353:SF0">
    <property type="entry name" value="TRANSMEMBRANE PROTEIN"/>
    <property type="match status" value="1"/>
</dbReference>
<evidence type="ECO:0000259" key="8">
    <source>
        <dbReference type="Pfam" id="PF09335"/>
    </source>
</evidence>
<dbReference type="Pfam" id="PF09335">
    <property type="entry name" value="VTT_dom"/>
    <property type="match status" value="1"/>
</dbReference>
<dbReference type="Proteomes" id="UP000198688">
    <property type="component" value="Chromosome I"/>
</dbReference>
<dbReference type="AlphaFoldDB" id="A0A1H1YL35"/>
<keyword evidence="6 7" id="KW-0472">Membrane</keyword>
<dbReference type="InterPro" id="IPR032818">
    <property type="entry name" value="DedA-like"/>
</dbReference>
<dbReference type="GO" id="GO:0005886">
    <property type="term" value="C:plasma membrane"/>
    <property type="evidence" value="ECO:0007669"/>
    <property type="project" value="UniProtKB-SubCell"/>
</dbReference>